<dbReference type="InterPro" id="IPR033310">
    <property type="entry name" value="Mms4/EME1/EME2"/>
</dbReference>
<protein>
    <recommendedName>
        <fullName evidence="16">ERCC4 domain-containing protein</fullName>
    </recommendedName>
</protein>
<comment type="cofactor">
    <cofactor evidence="1">
        <name>Mg(2+)</name>
        <dbReference type="ChEBI" id="CHEBI:18420"/>
    </cofactor>
</comment>
<comment type="subcellular location">
    <subcellularLocation>
        <location evidence="2">Nucleus</location>
    </subcellularLocation>
</comment>
<dbReference type="AlphaFoldDB" id="K3WTG2"/>
<dbReference type="PANTHER" id="PTHR21077">
    <property type="entry name" value="EME1 PROTEIN"/>
    <property type="match status" value="1"/>
</dbReference>
<dbReference type="GO" id="GO:0004519">
    <property type="term" value="F:endonuclease activity"/>
    <property type="evidence" value="ECO:0007669"/>
    <property type="project" value="UniProtKB-KW"/>
</dbReference>
<dbReference type="eggNOG" id="ENOG502RUTV">
    <property type="taxonomic scope" value="Eukaryota"/>
</dbReference>
<feature type="compositionally biased region" description="Basic residues" evidence="13">
    <location>
        <begin position="43"/>
        <end position="56"/>
    </location>
</feature>
<proteinExistence type="predicted"/>
<dbReference type="InParanoid" id="K3WTG2"/>
<evidence type="ECO:0000256" key="7">
    <source>
        <dbReference type="ARBA" id="ARBA00022801"/>
    </source>
</evidence>
<keyword evidence="5" id="KW-0255">Endonuclease</keyword>
<dbReference type="GO" id="GO:0005634">
    <property type="term" value="C:nucleus"/>
    <property type="evidence" value="ECO:0007669"/>
    <property type="project" value="UniProtKB-SubCell"/>
</dbReference>
<dbReference type="GO" id="GO:0048476">
    <property type="term" value="C:Holliday junction resolvase complex"/>
    <property type="evidence" value="ECO:0007669"/>
    <property type="project" value="InterPro"/>
</dbReference>
<dbReference type="GO" id="GO:0051321">
    <property type="term" value="P:meiotic cell cycle"/>
    <property type="evidence" value="ECO:0007669"/>
    <property type="project" value="UniProtKB-KW"/>
</dbReference>
<keyword evidence="15" id="KW-1185">Reference proteome</keyword>
<reference evidence="15" key="1">
    <citation type="journal article" date="2010" name="Genome Biol.">
        <title>Genome sequence of the necrotrophic plant pathogen Pythium ultimum reveals original pathogenicity mechanisms and effector repertoire.</title>
        <authorList>
            <person name="Levesque C.A."/>
            <person name="Brouwer H."/>
            <person name="Cano L."/>
            <person name="Hamilton J.P."/>
            <person name="Holt C."/>
            <person name="Huitema E."/>
            <person name="Raffaele S."/>
            <person name="Robideau G.P."/>
            <person name="Thines M."/>
            <person name="Win J."/>
            <person name="Zerillo M.M."/>
            <person name="Beakes G.W."/>
            <person name="Boore J.L."/>
            <person name="Busam D."/>
            <person name="Dumas B."/>
            <person name="Ferriera S."/>
            <person name="Fuerstenberg S.I."/>
            <person name="Gachon C.M."/>
            <person name="Gaulin E."/>
            <person name="Govers F."/>
            <person name="Grenville-Briggs L."/>
            <person name="Horner N."/>
            <person name="Hostetler J."/>
            <person name="Jiang R.H."/>
            <person name="Johnson J."/>
            <person name="Krajaejun T."/>
            <person name="Lin H."/>
            <person name="Meijer H.J."/>
            <person name="Moore B."/>
            <person name="Morris P."/>
            <person name="Phuntmart V."/>
            <person name="Puiu D."/>
            <person name="Shetty J."/>
            <person name="Stajich J.E."/>
            <person name="Tripathy S."/>
            <person name="Wawra S."/>
            <person name="van West P."/>
            <person name="Whitty B.R."/>
            <person name="Coutinho P.M."/>
            <person name="Henrissat B."/>
            <person name="Martin F."/>
            <person name="Thomas P.D."/>
            <person name="Tyler B.M."/>
            <person name="De Vries R.P."/>
            <person name="Kamoun S."/>
            <person name="Yandell M."/>
            <person name="Tisserat N."/>
            <person name="Buell C.R."/>
        </authorList>
    </citation>
    <scope>NUCLEOTIDE SEQUENCE</scope>
    <source>
        <strain evidence="15">DAOM:BR144</strain>
    </source>
</reference>
<accession>K3WTG2</accession>
<evidence type="ECO:0000313" key="14">
    <source>
        <dbReference type="EnsemblProtists" id="PYU1_T008256"/>
    </source>
</evidence>
<evidence type="ECO:0000256" key="6">
    <source>
        <dbReference type="ARBA" id="ARBA00022763"/>
    </source>
</evidence>
<evidence type="ECO:0000256" key="10">
    <source>
        <dbReference type="ARBA" id="ARBA00023204"/>
    </source>
</evidence>
<keyword evidence="12" id="KW-0469">Meiosis</keyword>
<sequence length="587" mass="64983">METPVAKTRWRGLQQQQQQHATVAADLSTDTVDAGADASAMAQRKRQQQRRRRRRVSGSSESEIDLMLEELGIPDSGKKKHKQQTPPKESADVIELITPPRRVDENATVDQALASLDTTVVDLTSPELSTASVEAVAIVSTRLSSYEASGPVHRRARRTIISVASSLPPAPSSPVRLLDISVLSTPPDSPQQQSSDQECDAMVADLMRPLSERLNAARRGGGGGDAGPTTEKNAKAPRKTQKPANDAHGRSVVAATTTTTASSSKAKCTESPVAACVRMERSLHDSDAGDALRKALATHVYNNKALMFEIEPPFDCVLANVIQWMLREDGIPTSSKASLSPRLRFFSSAIYFQAHDFLQLLEEKSYAEVRTMMQFLKSEMQKRQQQNHRQRPSVEDNSNVDQLSTFLIIEGMDRCLIDRKKKQNNPGSVHFSFSDLHEMAFQLFMDTETHTKFTVDLESTASYVAMVTRELVVAATKQSNVQEEFLESVPRLHSFRVTSSGATMNNFANAWLRMLQMIPGVSEDKAQSILDHFPTFTSLLRAYSDPTASRQAKEDLLADKLSGKHIERALSKRIFNVFCVDDPEAQI</sequence>
<dbReference type="InterPro" id="IPR042530">
    <property type="entry name" value="EME1/EME2_C"/>
</dbReference>
<feature type="compositionally biased region" description="Low complexity" evidence="13">
    <location>
        <begin position="251"/>
        <end position="265"/>
    </location>
</feature>
<name>K3WTG2_GLOUD</name>
<evidence type="ECO:0000256" key="9">
    <source>
        <dbReference type="ARBA" id="ARBA00023172"/>
    </source>
</evidence>
<keyword evidence="10" id="KW-0234">DNA repair</keyword>
<evidence type="ECO:0000256" key="12">
    <source>
        <dbReference type="ARBA" id="ARBA00023254"/>
    </source>
</evidence>
<keyword evidence="3" id="KW-0540">Nuclease</keyword>
<keyword evidence="8" id="KW-0460">Magnesium</keyword>
<feature type="region of interest" description="Disordered" evidence="13">
    <location>
        <begin position="1"/>
        <end position="90"/>
    </location>
</feature>
<dbReference type="GO" id="GO:0046872">
    <property type="term" value="F:metal ion binding"/>
    <property type="evidence" value="ECO:0007669"/>
    <property type="project" value="UniProtKB-KW"/>
</dbReference>
<evidence type="ECO:0000256" key="1">
    <source>
        <dbReference type="ARBA" id="ARBA00001946"/>
    </source>
</evidence>
<keyword evidence="4" id="KW-0479">Metal-binding</keyword>
<evidence type="ECO:0008006" key="16">
    <source>
        <dbReference type="Google" id="ProtNLM"/>
    </source>
</evidence>
<dbReference type="HOGENOM" id="CLU_022746_1_0_1"/>
<evidence type="ECO:0000256" key="11">
    <source>
        <dbReference type="ARBA" id="ARBA00023242"/>
    </source>
</evidence>
<keyword evidence="6" id="KW-0227">DNA damage</keyword>
<evidence type="ECO:0000256" key="4">
    <source>
        <dbReference type="ARBA" id="ARBA00022723"/>
    </source>
</evidence>
<dbReference type="PANTHER" id="PTHR21077:SF5">
    <property type="entry name" value="CROSSOVER JUNCTION ENDONUCLEASE MMS4"/>
    <property type="match status" value="1"/>
</dbReference>
<dbReference type="GO" id="GO:0016787">
    <property type="term" value="F:hydrolase activity"/>
    <property type="evidence" value="ECO:0007669"/>
    <property type="project" value="UniProtKB-KW"/>
</dbReference>
<evidence type="ECO:0000313" key="15">
    <source>
        <dbReference type="Proteomes" id="UP000019132"/>
    </source>
</evidence>
<dbReference type="VEuPathDB" id="FungiDB:PYU1_G008240"/>
<evidence type="ECO:0000256" key="8">
    <source>
        <dbReference type="ARBA" id="ARBA00022842"/>
    </source>
</evidence>
<dbReference type="GO" id="GO:0006310">
    <property type="term" value="P:DNA recombination"/>
    <property type="evidence" value="ECO:0007669"/>
    <property type="project" value="UniProtKB-KW"/>
</dbReference>
<reference evidence="15" key="2">
    <citation type="submission" date="2010-04" db="EMBL/GenBank/DDBJ databases">
        <authorList>
            <person name="Buell R."/>
            <person name="Hamilton J."/>
            <person name="Hostetler J."/>
        </authorList>
    </citation>
    <scope>NUCLEOTIDE SEQUENCE [LARGE SCALE GENOMIC DNA]</scope>
    <source>
        <strain evidence="15">DAOM:BR144</strain>
    </source>
</reference>
<keyword evidence="11" id="KW-0539">Nucleus</keyword>
<keyword evidence="9" id="KW-0233">DNA recombination</keyword>
<organism evidence="14 15">
    <name type="scientific">Globisporangium ultimum (strain ATCC 200006 / CBS 805.95 / DAOM BR144)</name>
    <name type="common">Pythium ultimum</name>
    <dbReference type="NCBI Taxonomy" id="431595"/>
    <lineage>
        <taxon>Eukaryota</taxon>
        <taxon>Sar</taxon>
        <taxon>Stramenopiles</taxon>
        <taxon>Oomycota</taxon>
        <taxon>Peronosporomycetes</taxon>
        <taxon>Pythiales</taxon>
        <taxon>Pythiaceae</taxon>
        <taxon>Globisporangium</taxon>
    </lineage>
</organism>
<dbReference type="Proteomes" id="UP000019132">
    <property type="component" value="Unassembled WGS sequence"/>
</dbReference>
<evidence type="ECO:0000256" key="2">
    <source>
        <dbReference type="ARBA" id="ARBA00004123"/>
    </source>
</evidence>
<evidence type="ECO:0000256" key="3">
    <source>
        <dbReference type="ARBA" id="ARBA00022722"/>
    </source>
</evidence>
<dbReference type="EMBL" id="GL376619">
    <property type="status" value="NOT_ANNOTATED_CDS"/>
    <property type="molecule type" value="Genomic_DNA"/>
</dbReference>
<dbReference type="GO" id="GO:0006281">
    <property type="term" value="P:DNA repair"/>
    <property type="evidence" value="ECO:0007669"/>
    <property type="project" value="UniProtKB-KW"/>
</dbReference>
<evidence type="ECO:0000256" key="5">
    <source>
        <dbReference type="ARBA" id="ARBA00022759"/>
    </source>
</evidence>
<feature type="region of interest" description="Disordered" evidence="13">
    <location>
        <begin position="215"/>
        <end position="265"/>
    </location>
</feature>
<reference evidence="14" key="3">
    <citation type="submission" date="2015-02" db="UniProtKB">
        <authorList>
            <consortium name="EnsemblProtists"/>
        </authorList>
    </citation>
    <scope>IDENTIFICATION</scope>
    <source>
        <strain evidence="14">DAOM BR144</strain>
    </source>
</reference>
<dbReference type="EnsemblProtists" id="PYU1_T008256">
    <property type="protein sequence ID" value="PYU1_T008256"/>
    <property type="gene ID" value="PYU1_G008240"/>
</dbReference>
<dbReference type="Gene3D" id="1.10.150.670">
    <property type="entry name" value="Crossover junction endonuclease EME1, DNA-binding domain"/>
    <property type="match status" value="1"/>
</dbReference>
<evidence type="ECO:0000256" key="13">
    <source>
        <dbReference type="SAM" id="MobiDB-lite"/>
    </source>
</evidence>
<keyword evidence="7" id="KW-0378">Hydrolase</keyword>